<proteinExistence type="predicted"/>
<dbReference type="RefSeq" id="WP_289364090.1">
    <property type="nucleotide sequence ID" value="NZ_JAUCBP010000006.1"/>
</dbReference>
<dbReference type="Proteomes" id="UP001234343">
    <property type="component" value="Unassembled WGS sequence"/>
</dbReference>
<dbReference type="PANTHER" id="PTHR34406:SF1">
    <property type="entry name" value="PROTEIN YCEI"/>
    <property type="match status" value="1"/>
</dbReference>
<keyword evidence="4" id="KW-1185">Reference proteome</keyword>
<evidence type="ECO:0000256" key="1">
    <source>
        <dbReference type="SAM" id="SignalP"/>
    </source>
</evidence>
<evidence type="ECO:0000259" key="2">
    <source>
        <dbReference type="SMART" id="SM00867"/>
    </source>
</evidence>
<dbReference type="InterPro" id="IPR036761">
    <property type="entry name" value="TTHA0802/YceI-like_sf"/>
</dbReference>
<dbReference type="Pfam" id="PF04264">
    <property type="entry name" value="YceI"/>
    <property type="match status" value="1"/>
</dbReference>
<dbReference type="InterPro" id="IPR007372">
    <property type="entry name" value="Lipid/polyisoprenoid-bd_YceI"/>
</dbReference>
<sequence length="210" mass="23133">MNRMAKMSLLLVLMLSGCISWVFAKSPFNDMPSGEYKLDLTHASIVWKVSHLGLSDYVARFADFDASIDYNASDVTESVVTASINPLSIQTAYPLADEKDFNQILATDKSWFNAGQFASIDFQSTKITMTGEKTAEMVGDLTFLGVTKPVTLNVTFNGAMLRQPFSGKPTMGFSATTSLERSQWGMTKYVPNIGDEVEIMIEGEFAKTDD</sequence>
<name>A0ABT7SWF3_9ALTE</name>
<dbReference type="PROSITE" id="PS51257">
    <property type="entry name" value="PROKAR_LIPOPROTEIN"/>
    <property type="match status" value="1"/>
</dbReference>
<dbReference type="SUPFAM" id="SSF101874">
    <property type="entry name" value="YceI-like"/>
    <property type="match status" value="1"/>
</dbReference>
<organism evidence="3 4">
    <name type="scientific">Alteromonas arenosi</name>
    <dbReference type="NCBI Taxonomy" id="3055817"/>
    <lineage>
        <taxon>Bacteria</taxon>
        <taxon>Pseudomonadati</taxon>
        <taxon>Pseudomonadota</taxon>
        <taxon>Gammaproteobacteria</taxon>
        <taxon>Alteromonadales</taxon>
        <taxon>Alteromonadaceae</taxon>
        <taxon>Alteromonas/Salinimonas group</taxon>
        <taxon>Alteromonas</taxon>
    </lineage>
</organism>
<protein>
    <submittedName>
        <fullName evidence="3">YceI family protein</fullName>
    </submittedName>
</protein>
<evidence type="ECO:0000313" key="3">
    <source>
        <dbReference type="EMBL" id="MDM7859904.1"/>
    </source>
</evidence>
<accession>A0ABT7SWF3</accession>
<dbReference type="PANTHER" id="PTHR34406">
    <property type="entry name" value="PROTEIN YCEI"/>
    <property type="match status" value="1"/>
</dbReference>
<feature type="signal peptide" evidence="1">
    <location>
        <begin position="1"/>
        <end position="24"/>
    </location>
</feature>
<feature type="chain" id="PRO_5045683640" evidence="1">
    <location>
        <begin position="25"/>
        <end position="210"/>
    </location>
</feature>
<comment type="caution">
    <text evidence="3">The sequence shown here is derived from an EMBL/GenBank/DDBJ whole genome shotgun (WGS) entry which is preliminary data.</text>
</comment>
<keyword evidence="1" id="KW-0732">Signal</keyword>
<feature type="domain" description="Lipid/polyisoprenoid-binding YceI-like" evidence="2">
    <location>
        <begin position="35"/>
        <end position="206"/>
    </location>
</feature>
<dbReference type="Gene3D" id="2.40.128.110">
    <property type="entry name" value="Lipid/polyisoprenoid-binding, YceI-like"/>
    <property type="match status" value="1"/>
</dbReference>
<gene>
    <name evidence="3" type="ORF">QTP81_04755</name>
</gene>
<evidence type="ECO:0000313" key="4">
    <source>
        <dbReference type="Proteomes" id="UP001234343"/>
    </source>
</evidence>
<dbReference type="EMBL" id="JAUCBP010000006">
    <property type="protein sequence ID" value="MDM7859904.1"/>
    <property type="molecule type" value="Genomic_DNA"/>
</dbReference>
<dbReference type="SMART" id="SM00867">
    <property type="entry name" value="YceI"/>
    <property type="match status" value="1"/>
</dbReference>
<reference evidence="3 4" key="1">
    <citation type="submission" date="2023-06" db="EMBL/GenBank/DDBJ databases">
        <title>Alteromonas sp. ASW11-36 isolated from intertidal sand.</title>
        <authorList>
            <person name="Li Y."/>
        </authorList>
    </citation>
    <scope>NUCLEOTIDE SEQUENCE [LARGE SCALE GENOMIC DNA]</scope>
    <source>
        <strain evidence="3 4">ASW11-36</strain>
    </source>
</reference>